<keyword evidence="3" id="KW-1185">Reference proteome</keyword>
<dbReference type="EMBL" id="PTJC01000005">
    <property type="protein sequence ID" value="PPK87272.1"/>
    <property type="molecule type" value="Genomic_DNA"/>
</dbReference>
<name>A0A2S6I6Y2_9BACT</name>
<comment type="caution">
    <text evidence="2">The sequence shown here is derived from an EMBL/GenBank/DDBJ whole genome shotgun (WGS) entry which is preliminary data.</text>
</comment>
<evidence type="ECO:0000313" key="2">
    <source>
        <dbReference type="EMBL" id="PPK87272.1"/>
    </source>
</evidence>
<reference evidence="2 3" key="1">
    <citation type="submission" date="2018-02" db="EMBL/GenBank/DDBJ databases">
        <title>Genomic Encyclopedia of Archaeal and Bacterial Type Strains, Phase II (KMG-II): from individual species to whole genera.</title>
        <authorList>
            <person name="Goeker M."/>
        </authorList>
    </citation>
    <scope>NUCLEOTIDE SEQUENCE [LARGE SCALE GENOMIC DNA]</scope>
    <source>
        <strain evidence="2 3">DSM 29526</strain>
    </source>
</reference>
<organism evidence="2 3">
    <name type="scientific">Neolewinella xylanilytica</name>
    <dbReference type="NCBI Taxonomy" id="1514080"/>
    <lineage>
        <taxon>Bacteria</taxon>
        <taxon>Pseudomonadati</taxon>
        <taxon>Bacteroidota</taxon>
        <taxon>Saprospiria</taxon>
        <taxon>Saprospirales</taxon>
        <taxon>Lewinellaceae</taxon>
        <taxon>Neolewinella</taxon>
    </lineage>
</organism>
<dbReference type="PROSITE" id="PS51257">
    <property type="entry name" value="PROKAR_LIPOPROTEIN"/>
    <property type="match status" value="1"/>
</dbReference>
<gene>
    <name evidence="2" type="ORF">CLV84_0210</name>
</gene>
<dbReference type="InterPro" id="IPR021255">
    <property type="entry name" value="DUF2807"/>
</dbReference>
<dbReference type="Gene3D" id="2.160.20.120">
    <property type="match status" value="2"/>
</dbReference>
<sequence length="220" mass="23148">MHKTTLLIAFAPAILAFGSCQDDDRYVGSDRLATETRPVLDFNEIRVGDAIAVEVSAAPRFLVTVRGNDNLMDRIVTDVQGDRLRIHMLPGNYRELDVTVAIEMPELNALDLSGASEGRLTGLPSGADEFVLELSGASTATAENASATDLILGLSGASVASLYDLEVSVAEVNLSGASEASVRIADRITGSLSGASTLHYRGEPDISVTTSGASELHNDN</sequence>
<protein>
    <submittedName>
        <fullName evidence="2">Putative autotransporter adhesin-like protein</fullName>
    </submittedName>
</protein>
<accession>A0A2S6I6Y2</accession>
<dbReference type="Proteomes" id="UP000237662">
    <property type="component" value="Unassembled WGS sequence"/>
</dbReference>
<evidence type="ECO:0000313" key="3">
    <source>
        <dbReference type="Proteomes" id="UP000237662"/>
    </source>
</evidence>
<feature type="domain" description="Putative auto-transporter adhesin head GIN" evidence="1">
    <location>
        <begin position="41"/>
        <end position="204"/>
    </location>
</feature>
<dbReference type="OrthoDB" id="1442792at2"/>
<proteinExistence type="predicted"/>
<evidence type="ECO:0000259" key="1">
    <source>
        <dbReference type="Pfam" id="PF10988"/>
    </source>
</evidence>
<dbReference type="RefSeq" id="WP_146088666.1">
    <property type="nucleotide sequence ID" value="NZ_PTJC01000005.1"/>
</dbReference>
<dbReference type="AlphaFoldDB" id="A0A2S6I6Y2"/>
<dbReference type="Pfam" id="PF10988">
    <property type="entry name" value="DUF2807"/>
    <property type="match status" value="1"/>
</dbReference>